<feature type="domain" description="Ferric siderophore reductase C-terminal" evidence="1">
    <location>
        <begin position="239"/>
        <end position="257"/>
    </location>
</feature>
<protein>
    <submittedName>
        <fullName evidence="2">Ferric iron reductase protein FhuF, involved in iron transport</fullName>
    </submittedName>
</protein>
<keyword evidence="3" id="KW-1185">Reference proteome</keyword>
<evidence type="ECO:0000313" key="2">
    <source>
        <dbReference type="EMBL" id="SFN05485.1"/>
    </source>
</evidence>
<dbReference type="AlphaFoldDB" id="A0A1I4VWA7"/>
<reference evidence="2 3" key="1">
    <citation type="submission" date="2016-10" db="EMBL/GenBank/DDBJ databases">
        <authorList>
            <person name="de Groot N.N."/>
        </authorList>
    </citation>
    <scope>NUCLEOTIDE SEQUENCE [LARGE SCALE GENOMIC DNA]</scope>
    <source>
        <strain evidence="2 3">DSM 43067</strain>
    </source>
</reference>
<organism evidence="2 3">
    <name type="scientific">Actinomadura madurae</name>
    <dbReference type="NCBI Taxonomy" id="1993"/>
    <lineage>
        <taxon>Bacteria</taxon>
        <taxon>Bacillati</taxon>
        <taxon>Actinomycetota</taxon>
        <taxon>Actinomycetes</taxon>
        <taxon>Streptosporangiales</taxon>
        <taxon>Thermomonosporaceae</taxon>
        <taxon>Actinomadura</taxon>
    </lineage>
</organism>
<gene>
    <name evidence="2" type="ORF">SAMN04489713_10149</name>
</gene>
<dbReference type="Proteomes" id="UP000183413">
    <property type="component" value="Unassembled WGS sequence"/>
</dbReference>
<dbReference type="STRING" id="1993.SAMN04489713_10149"/>
<accession>A0A1I4VWA7</accession>
<evidence type="ECO:0000313" key="3">
    <source>
        <dbReference type="Proteomes" id="UP000183413"/>
    </source>
</evidence>
<sequence length="264" mass="27484">MHLPQHDLHVVKFADWVIDLGSRRPFGSGWVRSWCETGGMALEVGAAEVVGVLRDVARIGPYFDVGTSPVGGAGWGAFPGDGALLAALTDDYAEKLGTGERRVAASLVFQGLAARLWSPVVAAAARGIVPDLGGLRWRWAAGEAIELGLDEPRGWRVGSVGEAVGLVERVVVDGQLRPLREVMLGFVGLADGLLWGNAASALAGSLNVGPDGRVALVRELLGRGPLAGAGEFGAGGFVRNNCCLYYRVPGGGMCGDCGLARNVR</sequence>
<dbReference type="InParanoid" id="A0A1I4VWA7"/>
<evidence type="ECO:0000259" key="1">
    <source>
        <dbReference type="Pfam" id="PF11575"/>
    </source>
</evidence>
<proteinExistence type="predicted"/>
<dbReference type="Pfam" id="PF11575">
    <property type="entry name" value="FhuF_C"/>
    <property type="match status" value="1"/>
</dbReference>
<dbReference type="GO" id="GO:0051537">
    <property type="term" value="F:2 iron, 2 sulfur cluster binding"/>
    <property type="evidence" value="ECO:0007669"/>
    <property type="project" value="InterPro"/>
</dbReference>
<dbReference type="InterPro" id="IPR024726">
    <property type="entry name" value="FhuF_C"/>
</dbReference>
<name>A0A1I4VWA7_9ACTN</name>
<dbReference type="EMBL" id="FOVH01000001">
    <property type="protein sequence ID" value="SFN05485.1"/>
    <property type="molecule type" value="Genomic_DNA"/>
</dbReference>